<evidence type="ECO:0000313" key="2">
    <source>
        <dbReference type="Proteomes" id="UP000292082"/>
    </source>
</evidence>
<reference evidence="1 2" key="1">
    <citation type="submission" date="2019-01" db="EMBL/GenBank/DDBJ databases">
        <title>Draft genome sequences of three monokaryotic isolates of the white-rot basidiomycete fungus Dichomitus squalens.</title>
        <authorList>
            <consortium name="DOE Joint Genome Institute"/>
            <person name="Lopez S.C."/>
            <person name="Andreopoulos B."/>
            <person name="Pangilinan J."/>
            <person name="Lipzen A."/>
            <person name="Riley R."/>
            <person name="Ahrendt S."/>
            <person name="Ng V."/>
            <person name="Barry K."/>
            <person name="Daum C."/>
            <person name="Grigoriev I.V."/>
            <person name="Hilden K.S."/>
            <person name="Makela M.R."/>
            <person name="de Vries R.P."/>
        </authorList>
    </citation>
    <scope>NUCLEOTIDE SEQUENCE [LARGE SCALE GENOMIC DNA]</scope>
    <source>
        <strain evidence="1 2">CBS 464.89</strain>
    </source>
</reference>
<gene>
    <name evidence="1" type="ORF">BD310DRAFT_887335</name>
</gene>
<sequence length="741" mass="81521">MSEHKPDIAHPRIASYPFNEPSADITLRTRDGVDFYVYRPILSLASPVFADMFSLPQPATPKQDQIIARPVIDITEDSKTIERLLRLCYPIEKEKLDEFEDIVAVLQAAMKYDMKWPISSLTVDLLAIVPHSPLKVWAIASYFIALRYGLTDCARLAAREVLEHSIAGVHVHSMESPSSTALAYHRLLQYYDACAAAVDACIKAAAAQNVTMSDNNIATSPALGHPFDLPSTDITLRSADNVDFPVHKLILSVSSAFFRDMLSLPPPRDDATSTKSLSPPSPVVPLAEDGKTIERLPRLCYPIDKQPLDDLKDIAPVLKAALKYDMEWPIRLLTRDLLAIMPKAPLKVWAYACQCGLEDLARSAAREVLGESTKGDNTKSSRLVNFGAMLGSIGLDVLEGVTAGDYFRLREYILSGECEARFVALSPNLSDVVDTSTGISRAPEHHAASFYPPVPRPDLTLRCLDTTTHHAHEAILSLHSSVFGNLIDAERARQTRESGAVYPRVELEVEVNSDTLTVLLELCYGNTSGLPSSSSSSSLDALLVAVERYNMVLIHKIVKDRWDEIARTNALDAYFVALRHGLTSQARVGARGVLDSPINGAYARSMESTSALSYHRLLDYYACGAAVEAKMQDTIPQWNVDIQEATRLSYERSSSNDGIREGGIMERHLCDIAGRSEEGPGRVIAKLAFSSLLMLSDYHHSIWPYRNKQSCLAVVKAVSALSSNLEDAIAEAISQVELKID</sequence>
<dbReference type="PROSITE" id="PS50097">
    <property type="entry name" value="BTB"/>
    <property type="match status" value="3"/>
</dbReference>
<dbReference type="AlphaFoldDB" id="A0A4Q9PFQ3"/>
<dbReference type="InterPro" id="IPR011333">
    <property type="entry name" value="SKP1/BTB/POZ_sf"/>
</dbReference>
<keyword evidence="2" id="KW-1185">Reference proteome</keyword>
<proteinExistence type="predicted"/>
<dbReference type="InterPro" id="IPR051481">
    <property type="entry name" value="BTB-POZ/Galectin-3-binding"/>
</dbReference>
<accession>A0A4Q9PFQ3</accession>
<protein>
    <submittedName>
        <fullName evidence="1">Uncharacterized protein</fullName>
    </submittedName>
</protein>
<dbReference type="EMBL" id="ML145207">
    <property type="protein sequence ID" value="TBU53688.1"/>
    <property type="molecule type" value="Genomic_DNA"/>
</dbReference>
<dbReference type="InterPro" id="IPR000210">
    <property type="entry name" value="BTB/POZ_dom"/>
</dbReference>
<dbReference type="STRING" id="114155.A0A4Q9PFQ3"/>
<dbReference type="Gene3D" id="3.30.710.10">
    <property type="entry name" value="Potassium Channel Kv1.1, Chain A"/>
    <property type="match status" value="3"/>
</dbReference>
<name>A0A4Q9PFQ3_9APHY</name>
<dbReference type="Proteomes" id="UP000292082">
    <property type="component" value="Unassembled WGS sequence"/>
</dbReference>
<dbReference type="PANTHER" id="PTHR24410">
    <property type="entry name" value="HL07962P-RELATED"/>
    <property type="match status" value="1"/>
</dbReference>
<dbReference type="CDD" id="cd18186">
    <property type="entry name" value="BTB_POZ_ZBTB_KLHL-like"/>
    <property type="match status" value="2"/>
</dbReference>
<dbReference type="Pfam" id="PF00651">
    <property type="entry name" value="BTB"/>
    <property type="match status" value="3"/>
</dbReference>
<dbReference type="PANTHER" id="PTHR24410:SF23">
    <property type="entry name" value="BTB DOMAIN-CONTAINING PROTEIN-RELATED"/>
    <property type="match status" value="1"/>
</dbReference>
<organism evidence="1 2">
    <name type="scientific">Dichomitus squalens</name>
    <dbReference type="NCBI Taxonomy" id="114155"/>
    <lineage>
        <taxon>Eukaryota</taxon>
        <taxon>Fungi</taxon>
        <taxon>Dikarya</taxon>
        <taxon>Basidiomycota</taxon>
        <taxon>Agaricomycotina</taxon>
        <taxon>Agaricomycetes</taxon>
        <taxon>Polyporales</taxon>
        <taxon>Polyporaceae</taxon>
        <taxon>Dichomitus</taxon>
    </lineage>
</organism>
<dbReference type="SUPFAM" id="SSF54695">
    <property type="entry name" value="POZ domain"/>
    <property type="match status" value="3"/>
</dbReference>
<evidence type="ECO:0000313" key="1">
    <source>
        <dbReference type="EMBL" id="TBU53688.1"/>
    </source>
</evidence>
<dbReference type="SMART" id="SM00225">
    <property type="entry name" value="BTB"/>
    <property type="match status" value="3"/>
</dbReference>